<evidence type="ECO:0000259" key="2">
    <source>
        <dbReference type="PROSITE" id="PS51733"/>
    </source>
</evidence>
<evidence type="ECO:0000256" key="1">
    <source>
        <dbReference type="ARBA" id="ARBA00022598"/>
    </source>
</evidence>
<dbReference type="InterPro" id="IPR004143">
    <property type="entry name" value="BPL_LPL_catalytic"/>
</dbReference>
<dbReference type="AlphaFoldDB" id="A0A6J7K3G5"/>
<protein>
    <submittedName>
        <fullName evidence="3">Unannotated protein</fullName>
    </submittedName>
</protein>
<dbReference type="GO" id="GO:0004077">
    <property type="term" value="F:biotin--[biotin carboxyl-carrier protein] ligase activity"/>
    <property type="evidence" value="ECO:0007669"/>
    <property type="project" value="InterPro"/>
</dbReference>
<dbReference type="Pfam" id="PF03099">
    <property type="entry name" value="BPL_LplA_LipB"/>
    <property type="match status" value="1"/>
</dbReference>
<reference evidence="3" key="1">
    <citation type="submission" date="2020-05" db="EMBL/GenBank/DDBJ databases">
        <authorList>
            <person name="Chiriac C."/>
            <person name="Salcher M."/>
            <person name="Ghai R."/>
            <person name="Kavagutti S V."/>
        </authorList>
    </citation>
    <scope>NUCLEOTIDE SEQUENCE</scope>
</reference>
<dbReference type="NCBIfam" id="TIGR00121">
    <property type="entry name" value="birA_ligase"/>
    <property type="match status" value="1"/>
</dbReference>
<dbReference type="Gene3D" id="3.30.930.10">
    <property type="entry name" value="Bira Bifunctional Protein, Domain 2"/>
    <property type="match status" value="1"/>
</dbReference>
<dbReference type="InterPro" id="IPR045864">
    <property type="entry name" value="aa-tRNA-synth_II/BPL/LPL"/>
</dbReference>
<organism evidence="3">
    <name type="scientific">freshwater metagenome</name>
    <dbReference type="NCBI Taxonomy" id="449393"/>
    <lineage>
        <taxon>unclassified sequences</taxon>
        <taxon>metagenomes</taxon>
        <taxon>ecological metagenomes</taxon>
    </lineage>
</organism>
<sequence length="250" mass="25756">MDLSSSQALVASLTYVEVTGSTNVDLAAKGGEDLTVLVAGAQTAGKGRAGREWSSPVGASLSVSILLKPKLASADSLAWLPLLAGAAMTRAVRRLGAAATLKWPNDVLVNERKLCGVLSELVDGQTVIVGAGLNLEQQQDELPIPNATSLALEGLTVSLPEALHAYLAEFVPLYKSFVAAGGDPEAGLRSLAIELCSTIGQDVRAIMPGDSEVVGQAIDIDSAGRLLIAVPGENTLYAVGAGDIVHLRHN</sequence>
<proteinExistence type="predicted"/>
<dbReference type="Pfam" id="PF02237">
    <property type="entry name" value="BPL_C"/>
    <property type="match status" value="1"/>
</dbReference>
<dbReference type="CDD" id="cd16442">
    <property type="entry name" value="BPL"/>
    <property type="match status" value="1"/>
</dbReference>
<evidence type="ECO:0000313" key="3">
    <source>
        <dbReference type="EMBL" id="CAB4950458.1"/>
    </source>
</evidence>
<feature type="domain" description="BPL/LPL catalytic" evidence="2">
    <location>
        <begin position="1"/>
        <end position="178"/>
    </location>
</feature>
<dbReference type="InterPro" id="IPR004408">
    <property type="entry name" value="Biotin_CoA_COase_ligase"/>
</dbReference>
<gene>
    <name evidence="3" type="ORF">UFOPK3837_00393</name>
</gene>
<dbReference type="EMBL" id="CAFBNO010000009">
    <property type="protein sequence ID" value="CAB4950458.1"/>
    <property type="molecule type" value="Genomic_DNA"/>
</dbReference>
<dbReference type="Gene3D" id="2.30.30.100">
    <property type="match status" value="1"/>
</dbReference>
<keyword evidence="1" id="KW-0436">Ligase</keyword>
<name>A0A6J7K3G5_9ZZZZ</name>
<accession>A0A6J7K3G5</accession>
<dbReference type="GO" id="GO:0005737">
    <property type="term" value="C:cytoplasm"/>
    <property type="evidence" value="ECO:0007669"/>
    <property type="project" value="TreeGrafter"/>
</dbReference>
<dbReference type="PROSITE" id="PS51733">
    <property type="entry name" value="BPL_LPL_CATALYTIC"/>
    <property type="match status" value="1"/>
</dbReference>
<dbReference type="PANTHER" id="PTHR12835:SF5">
    <property type="entry name" value="BIOTIN--PROTEIN LIGASE"/>
    <property type="match status" value="1"/>
</dbReference>
<dbReference type="PANTHER" id="PTHR12835">
    <property type="entry name" value="BIOTIN PROTEIN LIGASE"/>
    <property type="match status" value="1"/>
</dbReference>
<dbReference type="SUPFAM" id="SSF55681">
    <property type="entry name" value="Class II aaRS and biotin synthetases"/>
    <property type="match status" value="1"/>
</dbReference>
<dbReference type="InterPro" id="IPR003142">
    <property type="entry name" value="BPL_C"/>
</dbReference>